<dbReference type="InterPro" id="IPR043502">
    <property type="entry name" value="DNA/RNA_pol_sf"/>
</dbReference>
<evidence type="ECO:0000256" key="3">
    <source>
        <dbReference type="PROSITE-ProRule" id="PRU00047"/>
    </source>
</evidence>
<evidence type="ECO:0000256" key="4">
    <source>
        <dbReference type="SAM" id="MobiDB-lite"/>
    </source>
</evidence>
<sequence length="1537" mass="171855">MASSTTIPPAALDPFDLGIHTPVNLNRGARAALLQNSPAAVNGTIGVSTGPGRMAQTPSSPLNPATIAAVTEGAERASPASIFEQRPISIVESANDLAREHVEEYNIKLGVFQAFCAKFEEAAQQFVTGPQRRFAQQFADDFLGFWKRELSCSGSATPKPTYSSVAAAAPPTDHDRLTHRQQQQQHGRRQTDPPHRQGQQTTIAPPRQDLRVFIRLEAGAPARAHSSYAIRTLIREKLGAVSDKIRQVFPVRSGWAVLAADSATRDFLVEKQAEWAAELGATAVETNKEWFTYVVSDVPARLTDFYGNEVDSDSVVSDEIEIQTGLKPIDVRTGRQFSDDPLTKALLVSFLKPTKRFWSLFGSSAARLVDKTDRPRQCEKCWGHHFARNCHRQPVCRRCGEAGHLVDDCIAREQCVNCLGPHQANFRRCPARPKTVHGVLRRLTKEQRKHVRAVGAETYRQRHQEPQSGSHQEAQQGMAERQNEDVTSQERPNARAPSPAVSGAPSCIMVATTPHAGYEAEEEPEQPRPGSPRKRRINDRKPLRIFQANVGKIPPAHDCALALADSEQYDVVLLQEPWTAHTETRTLTKTHPAYDTFTPVDMWNSNDTRPRVMTYVRRDPRLLADQIRPFQTRDILWLTINDLTIVNFYRQNDERDALDTLFQWSVPERCLVAGDFNARHRSWQTGQTTNRGQEIAGWVSENDLSLLNTLDIPTNPYGNTIDLAFTNLPLAEAVVEDHLATSSDHFTLSLTFSDVRSTPVQPGKIRVTTEDELKRFVEIVELGATGIPLTDSTPEELDELASSLVSLLTSAAKASGRPARKDGRPAPWWTEECADAAAAFRAIRRSYPLGFNQDVQIAKRGFHRVVRRAKRRYWRNLIDGFSSSSDVFKAVRWLKSPGAFQPPPLQIDNVVYESQMDKANALRQATLERRTAEDDIANAWTPVFPPRSIPFSPEISLEEAQYATCHTGNTSPGSDNITVKLLEAVWHAIGTHVRRLFERCLTIGHHPKPFKEAEVVMIAKPGRRDLTEPRAWRPISLLSCLGKGLERLIARRLAWAAVHYSVLHPQQAGALPKRSATDLVTALIHDIEEAFARKKVATIVTMDVQGAFDTVMRNRLVLRLREQGWPNHLARWAGSFMGGRSARVRYQDTVTPSSPLQCGLPQGSPVSPSLFLLYTEPIYRLGNPQGRFGYADDTAILSIGDTVDETSAMASSSIAEMVRWGAENGVSFDTKKTEVMHFSRSKLRTAPAVRHGDVEKHPEPALRWLGIWLDSRLSFRLHVEKWAAKAKAVAYHLRGLTNTVHGPLPSAVRGAVRACVEPVLLHGSEAWYPGKTRPRWTHPTKDLPSSNQHLMQIMTKAMKQAMKAILPVWKTTPITVLHRESGIPPVDQLLDARRLRFSARLKSLDEAHPLAIRTRPPRQPTYHDLIKRRYQIQAESSFRTRLRRANELFAPCTRPKLVYRCFHQEQMPPLQTASKEKSADAFSRWVECLDPLTLVVYSDGSLSSEGAASYGFTIHQNNIPIFDGSGRLGPAEHTWAL</sequence>
<dbReference type="EMBL" id="MRCU01000020">
    <property type="protein sequence ID" value="RKK06631.1"/>
    <property type="molecule type" value="Genomic_DNA"/>
</dbReference>
<dbReference type="InterPro" id="IPR005135">
    <property type="entry name" value="Endo/exonuclease/phosphatase"/>
</dbReference>
<dbReference type="GO" id="GO:0003824">
    <property type="term" value="F:catalytic activity"/>
    <property type="evidence" value="ECO:0007669"/>
    <property type="project" value="InterPro"/>
</dbReference>
<dbReference type="PROSITE" id="PS50158">
    <property type="entry name" value="ZF_CCHC"/>
    <property type="match status" value="1"/>
</dbReference>
<dbReference type="InterPro" id="IPR001878">
    <property type="entry name" value="Znf_CCHC"/>
</dbReference>
<feature type="compositionally biased region" description="Polar residues" evidence="4">
    <location>
        <begin position="154"/>
        <end position="164"/>
    </location>
</feature>
<dbReference type="SUPFAM" id="SSF56219">
    <property type="entry name" value="DNase I-like"/>
    <property type="match status" value="1"/>
</dbReference>
<comment type="subcellular location">
    <subcellularLocation>
        <location evidence="1">Mitochondrion</location>
    </subcellularLocation>
</comment>
<evidence type="ECO:0000256" key="2">
    <source>
        <dbReference type="ARBA" id="ARBA00023128"/>
    </source>
</evidence>
<dbReference type="Proteomes" id="UP000270866">
    <property type="component" value="Unassembled WGS sequence"/>
</dbReference>
<proteinExistence type="predicted"/>
<dbReference type="InterPro" id="IPR036691">
    <property type="entry name" value="Endo/exonu/phosph_ase_sf"/>
</dbReference>
<dbReference type="InterPro" id="IPR000477">
    <property type="entry name" value="RT_dom"/>
</dbReference>
<keyword evidence="2" id="KW-0496">Mitochondrion</keyword>
<dbReference type="PANTHER" id="PTHR33481:SF1">
    <property type="entry name" value="ENDONUCLEASE_EXONUCLEASE_PHOSPHATASE DOMAIN-CONTAINING PROTEIN-RELATED"/>
    <property type="match status" value="1"/>
</dbReference>
<feature type="region of interest" description="Disordered" evidence="4">
    <location>
        <begin position="154"/>
        <end position="204"/>
    </location>
</feature>
<evidence type="ECO:0008006" key="9">
    <source>
        <dbReference type="Google" id="ProtNLM"/>
    </source>
</evidence>
<dbReference type="CDD" id="cd01650">
    <property type="entry name" value="RT_nLTR_like"/>
    <property type="match status" value="1"/>
</dbReference>
<organism evidence="7 8">
    <name type="scientific">Fusarium oxysporum f. sp. cepae</name>
    <dbReference type="NCBI Taxonomy" id="396571"/>
    <lineage>
        <taxon>Eukaryota</taxon>
        <taxon>Fungi</taxon>
        <taxon>Dikarya</taxon>
        <taxon>Ascomycota</taxon>
        <taxon>Pezizomycotina</taxon>
        <taxon>Sordariomycetes</taxon>
        <taxon>Hypocreomycetidae</taxon>
        <taxon>Hypocreales</taxon>
        <taxon>Nectriaceae</taxon>
        <taxon>Fusarium</taxon>
        <taxon>Fusarium oxysporum species complex</taxon>
    </lineage>
</organism>
<protein>
    <recommendedName>
        <fullName evidence="9">RNA-directed DNA polymerase from transposon BS</fullName>
    </recommendedName>
</protein>
<feature type="domain" description="CCHC-type" evidence="5">
    <location>
        <begin position="396"/>
        <end position="409"/>
    </location>
</feature>
<comment type="caution">
    <text evidence="7">The sequence shown here is derived from an EMBL/GenBank/DDBJ whole genome shotgun (WGS) entry which is preliminary data.</text>
</comment>
<evidence type="ECO:0000313" key="7">
    <source>
        <dbReference type="EMBL" id="RKK06631.1"/>
    </source>
</evidence>
<feature type="region of interest" description="Disordered" evidence="4">
    <location>
        <begin position="517"/>
        <end position="542"/>
    </location>
</feature>
<keyword evidence="3" id="KW-0479">Metal-binding</keyword>
<feature type="domain" description="Reverse transcriptase" evidence="6">
    <location>
        <begin position="999"/>
        <end position="1269"/>
    </location>
</feature>
<evidence type="ECO:0000256" key="1">
    <source>
        <dbReference type="ARBA" id="ARBA00004173"/>
    </source>
</evidence>
<dbReference type="PROSITE" id="PS50878">
    <property type="entry name" value="RT_POL"/>
    <property type="match status" value="1"/>
</dbReference>
<dbReference type="PANTHER" id="PTHR33481">
    <property type="entry name" value="REVERSE TRANSCRIPTASE"/>
    <property type="match status" value="1"/>
</dbReference>
<keyword evidence="3" id="KW-0862">Zinc</keyword>
<feature type="compositionally biased region" description="Polar residues" evidence="4">
    <location>
        <begin position="466"/>
        <end position="475"/>
    </location>
</feature>
<feature type="region of interest" description="Disordered" evidence="4">
    <location>
        <begin position="441"/>
        <end position="505"/>
    </location>
</feature>
<evidence type="ECO:0000259" key="5">
    <source>
        <dbReference type="PROSITE" id="PS50158"/>
    </source>
</evidence>
<evidence type="ECO:0000259" key="6">
    <source>
        <dbReference type="PROSITE" id="PS50878"/>
    </source>
</evidence>
<accession>A0A3L6MPF8</accession>
<reference evidence="7 8" key="1">
    <citation type="journal article" date="2018" name="Sci. Rep.">
        <title>Characterisation of pathogen-specific regions and novel effector candidates in Fusarium oxysporum f. sp. cepae.</title>
        <authorList>
            <person name="Armitage A.D."/>
            <person name="Taylor A."/>
            <person name="Sobczyk M.K."/>
            <person name="Baxter L."/>
            <person name="Greenfield B.P."/>
            <person name="Bates H.J."/>
            <person name="Wilson F."/>
            <person name="Jackson A.C."/>
            <person name="Ott S."/>
            <person name="Harrison R.J."/>
            <person name="Clarkson J.P."/>
        </authorList>
    </citation>
    <scope>NUCLEOTIDE SEQUENCE [LARGE SCALE GENOMIC DNA]</scope>
    <source>
        <strain evidence="7 8">FoC_Fus2</strain>
    </source>
</reference>
<dbReference type="SUPFAM" id="SSF56672">
    <property type="entry name" value="DNA/RNA polymerases"/>
    <property type="match status" value="1"/>
</dbReference>
<gene>
    <name evidence="7" type="ORF">BFJ65_g18529</name>
</gene>
<dbReference type="Gene3D" id="3.60.10.10">
    <property type="entry name" value="Endonuclease/exonuclease/phosphatase"/>
    <property type="match status" value="1"/>
</dbReference>
<dbReference type="GO" id="GO:0003676">
    <property type="term" value="F:nucleic acid binding"/>
    <property type="evidence" value="ECO:0007669"/>
    <property type="project" value="InterPro"/>
</dbReference>
<name>A0A3L6MPF8_FUSOX</name>
<dbReference type="GO" id="GO:0008270">
    <property type="term" value="F:zinc ion binding"/>
    <property type="evidence" value="ECO:0007669"/>
    <property type="project" value="UniProtKB-KW"/>
</dbReference>
<keyword evidence="3" id="KW-0863">Zinc-finger</keyword>
<dbReference type="Pfam" id="PF00078">
    <property type="entry name" value="RVT_1"/>
    <property type="match status" value="1"/>
</dbReference>
<dbReference type="Pfam" id="PF14529">
    <property type="entry name" value="Exo_endo_phos_2"/>
    <property type="match status" value="1"/>
</dbReference>
<feature type="compositionally biased region" description="Basic residues" evidence="4">
    <location>
        <begin position="441"/>
        <end position="452"/>
    </location>
</feature>
<dbReference type="GO" id="GO:0005739">
    <property type="term" value="C:mitochondrion"/>
    <property type="evidence" value="ECO:0007669"/>
    <property type="project" value="UniProtKB-SubCell"/>
</dbReference>
<evidence type="ECO:0000313" key="8">
    <source>
        <dbReference type="Proteomes" id="UP000270866"/>
    </source>
</evidence>